<evidence type="ECO:0000313" key="3">
    <source>
        <dbReference type="Proteomes" id="UP001155240"/>
    </source>
</evidence>
<feature type="region of interest" description="Disordered" evidence="1">
    <location>
        <begin position="161"/>
        <end position="190"/>
    </location>
</feature>
<reference evidence="2" key="1">
    <citation type="submission" date="2022-06" db="EMBL/GenBank/DDBJ databases">
        <title>Whole genome shotgun sequencing (WGS) of Rathayibacter sp. ZW T2_19, isolated from stored onions (Allium cepa).</title>
        <authorList>
            <person name="Stoll D.A."/>
            <person name="Huch M."/>
        </authorList>
    </citation>
    <scope>NUCLEOTIDE SEQUENCE</scope>
    <source>
        <strain evidence="2">ZW T2_19</strain>
    </source>
</reference>
<name>A0A9X2DYV1_9MICO</name>
<dbReference type="Proteomes" id="UP001155240">
    <property type="component" value="Unassembled WGS sequence"/>
</dbReference>
<evidence type="ECO:0000313" key="2">
    <source>
        <dbReference type="EMBL" id="MCM6761389.1"/>
    </source>
</evidence>
<dbReference type="EMBL" id="JAMRYM010000005">
    <property type="protein sequence ID" value="MCM6761389.1"/>
    <property type="molecule type" value="Genomic_DNA"/>
</dbReference>
<protein>
    <submittedName>
        <fullName evidence="2">Uncharacterized protein</fullName>
    </submittedName>
</protein>
<accession>A0A9X2DYV1</accession>
<dbReference type="RefSeq" id="WP_251943539.1">
    <property type="nucleotide sequence ID" value="NZ_JAMRYM010000005.1"/>
</dbReference>
<gene>
    <name evidence="2" type="ORF">NB037_03070</name>
</gene>
<sequence length="293" mass="31422">MATSGYGQTLTSVYWSEAFLLSGAQGCVANTSSWRVTRVAGFRRVQVAAGTGFAAGIKEERTGVSFVDLPQPRDPVTGQPSTTLGQWFLVVATYSRDGESGSVQFEAVAGPTTSRDRPLRAPSTWPTLQRNATRFQQPIAWSWVHPTDFSVTRDVDLRRLPGNKPVQFESTSKRTRRRSDDPGAGNSNALGSTAGGVLTYTFTDMPAGDYDVDVSWVVSANPATIGLVQIVVNGVTLGGTFQSDLTGNVFPRSTTRQFTHPGGDLAFDLLLSAATGGAIYRDGTQVTITPHPW</sequence>
<keyword evidence="3" id="KW-1185">Reference proteome</keyword>
<dbReference type="AlphaFoldDB" id="A0A9X2DYV1"/>
<proteinExistence type="predicted"/>
<comment type="caution">
    <text evidence="2">The sequence shown here is derived from an EMBL/GenBank/DDBJ whole genome shotgun (WGS) entry which is preliminary data.</text>
</comment>
<organism evidence="2 3">
    <name type="scientific">Rathayibacter rubneri</name>
    <dbReference type="NCBI Taxonomy" id="2950106"/>
    <lineage>
        <taxon>Bacteria</taxon>
        <taxon>Bacillati</taxon>
        <taxon>Actinomycetota</taxon>
        <taxon>Actinomycetes</taxon>
        <taxon>Micrococcales</taxon>
        <taxon>Microbacteriaceae</taxon>
        <taxon>Rathayibacter</taxon>
    </lineage>
</organism>
<evidence type="ECO:0000256" key="1">
    <source>
        <dbReference type="SAM" id="MobiDB-lite"/>
    </source>
</evidence>